<dbReference type="AlphaFoldDB" id="A0A6J7HJC8"/>
<feature type="transmembrane region" description="Helical" evidence="2">
    <location>
        <begin position="72"/>
        <end position="90"/>
    </location>
</feature>
<feature type="region of interest" description="Disordered" evidence="1">
    <location>
        <begin position="157"/>
        <end position="222"/>
    </location>
</feature>
<accession>A0A6J7HJC8</accession>
<dbReference type="EMBL" id="CAFBMK010000080">
    <property type="protein sequence ID" value="CAB4915709.1"/>
    <property type="molecule type" value="Genomic_DNA"/>
</dbReference>
<evidence type="ECO:0000256" key="2">
    <source>
        <dbReference type="SAM" id="Phobius"/>
    </source>
</evidence>
<proteinExistence type="predicted"/>
<feature type="transmembrane region" description="Helical" evidence="2">
    <location>
        <begin position="29"/>
        <end position="47"/>
    </location>
</feature>
<organism evidence="3">
    <name type="scientific">freshwater metagenome</name>
    <dbReference type="NCBI Taxonomy" id="449393"/>
    <lineage>
        <taxon>unclassified sequences</taxon>
        <taxon>metagenomes</taxon>
        <taxon>ecological metagenomes</taxon>
    </lineage>
</organism>
<keyword evidence="2" id="KW-0812">Transmembrane</keyword>
<gene>
    <name evidence="3" type="ORF">UFOPK3564_01548</name>
</gene>
<reference evidence="3" key="1">
    <citation type="submission" date="2020-05" db="EMBL/GenBank/DDBJ databases">
        <authorList>
            <person name="Chiriac C."/>
            <person name="Salcher M."/>
            <person name="Ghai R."/>
            <person name="Kavagutti S V."/>
        </authorList>
    </citation>
    <scope>NUCLEOTIDE SEQUENCE</scope>
</reference>
<feature type="compositionally biased region" description="Gly residues" evidence="1">
    <location>
        <begin position="213"/>
        <end position="222"/>
    </location>
</feature>
<evidence type="ECO:0000256" key="1">
    <source>
        <dbReference type="SAM" id="MobiDB-lite"/>
    </source>
</evidence>
<feature type="transmembrane region" description="Helical" evidence="2">
    <location>
        <begin position="121"/>
        <end position="143"/>
    </location>
</feature>
<keyword evidence="2" id="KW-0472">Membrane</keyword>
<protein>
    <submittedName>
        <fullName evidence="3">Unannotated protein</fullName>
    </submittedName>
</protein>
<sequence length="222" mass="22706">MFNRNKHHDTTTTSDTHVVKGAGLARGPALVLGTILAAAGLVLFLHAGGTPTGGFPDADARGEKFLGFESNGWTAFFTTTAGVILLFAAAQHLLAKLLGLGVGLALAACVILDLVNGPGVLGLAAANWAVDLGWAIAAVLLLLNVFAPRITHEDPVGQHTRLDQDTTRVKTAAPATRTETTTGRHDDPGVVGPSTTNGHDRDHTTTGATPGTPGTGGASRID</sequence>
<feature type="compositionally biased region" description="Low complexity" evidence="1">
    <location>
        <begin position="171"/>
        <end position="181"/>
    </location>
</feature>
<feature type="compositionally biased region" description="Basic and acidic residues" evidence="1">
    <location>
        <begin position="157"/>
        <end position="168"/>
    </location>
</feature>
<name>A0A6J7HJC8_9ZZZZ</name>
<evidence type="ECO:0000313" key="3">
    <source>
        <dbReference type="EMBL" id="CAB4915709.1"/>
    </source>
</evidence>
<keyword evidence="2" id="KW-1133">Transmembrane helix</keyword>
<feature type="transmembrane region" description="Helical" evidence="2">
    <location>
        <begin position="97"/>
        <end position="115"/>
    </location>
</feature>